<gene>
    <name evidence="9" type="ORF">D8I30_11620</name>
</gene>
<feature type="transmembrane region" description="Helical" evidence="7">
    <location>
        <begin position="145"/>
        <end position="168"/>
    </location>
</feature>
<evidence type="ECO:0000313" key="9">
    <source>
        <dbReference type="EMBL" id="AYG96409.1"/>
    </source>
</evidence>
<dbReference type="InterPro" id="IPR036259">
    <property type="entry name" value="MFS_trans_sf"/>
</dbReference>
<feature type="transmembrane region" description="Helical" evidence="7">
    <location>
        <begin position="44"/>
        <end position="68"/>
    </location>
</feature>
<evidence type="ECO:0000256" key="7">
    <source>
        <dbReference type="SAM" id="Phobius"/>
    </source>
</evidence>
<proteinExistence type="predicted"/>
<reference evidence="9 10" key="1">
    <citation type="submission" date="2018-10" db="EMBL/GenBank/DDBJ databases">
        <title>Complete genome sequence of Brevundimonas naejangsanensis BRV3.</title>
        <authorList>
            <person name="Berrios L."/>
            <person name="Ely B."/>
        </authorList>
    </citation>
    <scope>NUCLEOTIDE SEQUENCE [LARGE SCALE GENOMIC DNA]</scope>
    <source>
        <strain evidence="9 10">BRV3</strain>
    </source>
</reference>
<dbReference type="FunFam" id="1.20.1250.20:FF:000001">
    <property type="entry name" value="Dicarboxylate MFS transporter"/>
    <property type="match status" value="1"/>
</dbReference>
<evidence type="ECO:0000259" key="8">
    <source>
        <dbReference type="PROSITE" id="PS50850"/>
    </source>
</evidence>
<keyword evidence="5 7" id="KW-1133">Transmembrane helix</keyword>
<dbReference type="Proteomes" id="UP000276984">
    <property type="component" value="Chromosome"/>
</dbReference>
<dbReference type="EMBL" id="CP032707">
    <property type="protein sequence ID" value="AYG96409.1"/>
    <property type="molecule type" value="Genomic_DNA"/>
</dbReference>
<evidence type="ECO:0000256" key="5">
    <source>
        <dbReference type="ARBA" id="ARBA00022989"/>
    </source>
</evidence>
<accession>A0A494RLW2</accession>
<evidence type="ECO:0000256" key="1">
    <source>
        <dbReference type="ARBA" id="ARBA00004651"/>
    </source>
</evidence>
<protein>
    <submittedName>
        <fullName evidence="9">MFS transporter</fullName>
    </submittedName>
</protein>
<sequence length="436" mass="47026">MVKRVNLMVASTVGTTLEWYDFFAFAMCAVLVFDKLFFSAADPFMATLLALGTFAAGFLARPLGGVIFGILGDRIGRKQVLVVSLLMMGFGTFAVGLLPTYATIGIAAPILLLVLRIVQGIAVGGEATGAILIIAESMPSRRRAFWTSFTMFAGPLANVLAAVVILVVQRLFGSDGFLEWAWRVPFFLSALLILLGFWTRRRVEESPEFVELASKRATVEHAPLKEAFATQWRRMLTAFFLKASENTFLYIFSTFLVLMATTYLGFERGPVMTALLWASLFEVGVVLVAALVADRIGRRPVLLVGLFLSAITSFALFTLKPAETTQMELQLFTMLCMGSHGIILGAMAAFMAELFPTRIRFTALSTSYQLASVAGGSIAPILGAILLKVTGSGLAVAIYAAVMSIPALIVVFRTPETRDNPAPDAVARVSPSAAAN</sequence>
<dbReference type="PROSITE" id="PS00217">
    <property type="entry name" value="SUGAR_TRANSPORT_2"/>
    <property type="match status" value="1"/>
</dbReference>
<evidence type="ECO:0000256" key="3">
    <source>
        <dbReference type="ARBA" id="ARBA00022475"/>
    </source>
</evidence>
<dbReference type="PROSITE" id="PS00216">
    <property type="entry name" value="SUGAR_TRANSPORT_1"/>
    <property type="match status" value="1"/>
</dbReference>
<evidence type="ECO:0000256" key="4">
    <source>
        <dbReference type="ARBA" id="ARBA00022692"/>
    </source>
</evidence>
<dbReference type="Gene3D" id="1.20.1250.20">
    <property type="entry name" value="MFS general substrate transporter like domains"/>
    <property type="match status" value="1"/>
</dbReference>
<name>A0A494RLW2_9CAUL</name>
<feature type="transmembrane region" description="Helical" evidence="7">
    <location>
        <begin position="110"/>
        <end position="133"/>
    </location>
</feature>
<dbReference type="AlphaFoldDB" id="A0A494RLW2"/>
<feature type="transmembrane region" description="Helical" evidence="7">
    <location>
        <begin position="80"/>
        <end position="104"/>
    </location>
</feature>
<keyword evidence="4 7" id="KW-0812">Transmembrane</keyword>
<feature type="transmembrane region" description="Helical" evidence="7">
    <location>
        <begin position="331"/>
        <end position="355"/>
    </location>
</feature>
<feature type="transmembrane region" description="Helical" evidence="7">
    <location>
        <begin position="393"/>
        <end position="412"/>
    </location>
</feature>
<feature type="transmembrane region" description="Helical" evidence="7">
    <location>
        <begin position="272"/>
        <end position="293"/>
    </location>
</feature>
<dbReference type="InterPro" id="IPR020846">
    <property type="entry name" value="MFS_dom"/>
</dbReference>
<keyword evidence="10" id="KW-1185">Reference proteome</keyword>
<dbReference type="GO" id="GO:0005886">
    <property type="term" value="C:plasma membrane"/>
    <property type="evidence" value="ECO:0007669"/>
    <property type="project" value="UniProtKB-SubCell"/>
</dbReference>
<organism evidence="9 10">
    <name type="scientific">Brevundimonas naejangsanensis</name>
    <dbReference type="NCBI Taxonomy" id="588932"/>
    <lineage>
        <taxon>Bacteria</taxon>
        <taxon>Pseudomonadati</taxon>
        <taxon>Pseudomonadota</taxon>
        <taxon>Alphaproteobacteria</taxon>
        <taxon>Caulobacterales</taxon>
        <taxon>Caulobacteraceae</taxon>
        <taxon>Brevundimonas</taxon>
    </lineage>
</organism>
<comment type="subcellular location">
    <subcellularLocation>
        <location evidence="1">Cell membrane</location>
        <topology evidence="1">Multi-pass membrane protein</topology>
    </subcellularLocation>
</comment>
<evidence type="ECO:0000256" key="6">
    <source>
        <dbReference type="ARBA" id="ARBA00023136"/>
    </source>
</evidence>
<feature type="transmembrane region" description="Helical" evidence="7">
    <location>
        <begin position="180"/>
        <end position="198"/>
    </location>
</feature>
<dbReference type="InterPro" id="IPR005829">
    <property type="entry name" value="Sugar_transporter_CS"/>
</dbReference>
<keyword evidence="3" id="KW-1003">Cell membrane</keyword>
<feature type="domain" description="Major facilitator superfamily (MFS) profile" evidence="8">
    <location>
        <begin position="7"/>
        <end position="418"/>
    </location>
</feature>
<dbReference type="PROSITE" id="PS50850">
    <property type="entry name" value="MFS"/>
    <property type="match status" value="1"/>
</dbReference>
<dbReference type="OrthoDB" id="9783227at2"/>
<dbReference type="InterPro" id="IPR011701">
    <property type="entry name" value="MFS"/>
</dbReference>
<dbReference type="Pfam" id="PF07690">
    <property type="entry name" value="MFS_1"/>
    <property type="match status" value="1"/>
</dbReference>
<evidence type="ECO:0000256" key="2">
    <source>
        <dbReference type="ARBA" id="ARBA00022448"/>
    </source>
</evidence>
<dbReference type="PANTHER" id="PTHR43045:SF1">
    <property type="entry name" value="SHIKIMATE TRANSPORTER"/>
    <property type="match status" value="1"/>
</dbReference>
<keyword evidence="2" id="KW-0813">Transport</keyword>
<keyword evidence="6 7" id="KW-0472">Membrane</keyword>
<dbReference type="GO" id="GO:0022857">
    <property type="term" value="F:transmembrane transporter activity"/>
    <property type="evidence" value="ECO:0007669"/>
    <property type="project" value="InterPro"/>
</dbReference>
<feature type="transmembrane region" description="Helical" evidence="7">
    <location>
        <begin position="300"/>
        <end position="319"/>
    </location>
</feature>
<feature type="transmembrane region" description="Helical" evidence="7">
    <location>
        <begin position="367"/>
        <end position="387"/>
    </location>
</feature>
<evidence type="ECO:0000313" key="10">
    <source>
        <dbReference type="Proteomes" id="UP000276984"/>
    </source>
</evidence>
<dbReference type="PANTHER" id="PTHR43045">
    <property type="entry name" value="SHIKIMATE TRANSPORTER"/>
    <property type="match status" value="1"/>
</dbReference>
<feature type="transmembrane region" description="Helical" evidence="7">
    <location>
        <begin position="248"/>
        <end position="266"/>
    </location>
</feature>
<dbReference type="SUPFAM" id="SSF103473">
    <property type="entry name" value="MFS general substrate transporter"/>
    <property type="match status" value="1"/>
</dbReference>